<accession>A0A433UIT2</accession>
<evidence type="ECO:0000313" key="1">
    <source>
        <dbReference type="EMBL" id="RUS93756.1"/>
    </source>
</evidence>
<dbReference type="AlphaFoldDB" id="A0A433UIT2"/>
<name>A0A433UIT2_ANAVA</name>
<dbReference type="RefSeq" id="WP_127056077.1">
    <property type="nucleotide sequence ID" value="NZ_RSCM01000017.1"/>
</dbReference>
<proteinExistence type="predicted"/>
<keyword evidence="2" id="KW-1185">Reference proteome</keyword>
<sequence length="300" mass="34787">MSTLFNLDEYNSLPECPRLIDPAWDEIVLDCSGKVESNGQTTLFYDHELEPPEPDDYRTNEEYCQAWIEWEKKNPESIDLKDWKRTYKGHTSEFFVIKRGKGFYRVQFTITDNANGLMLGTFEGNYDVPSLAELDFLKEVDNQVVLEKPVKGFHFEEGAVYWHSSRNCKFKITKLLASVSKAQGYFAGEIVKKKVLLSELRPVNEDVDYPEKSSPILPEQANSVLEKSKINQWIETYYVNRSGSKYWYYRYCYYQGRIKHIHIPGGNTTSDKCLEIKQKVESAIALGQLPEQIQQLIKSA</sequence>
<reference evidence="1 2" key="1">
    <citation type="journal article" date="2019" name="Genome Biol. Evol.">
        <title>Day and night: Metabolic profiles and evolutionary relationships of six axenic non-marine cyanobacteria.</title>
        <authorList>
            <person name="Will S.E."/>
            <person name="Henke P."/>
            <person name="Boedeker C."/>
            <person name="Huang S."/>
            <person name="Brinkmann H."/>
            <person name="Rohde M."/>
            <person name="Jarek M."/>
            <person name="Friedl T."/>
            <person name="Seufert S."/>
            <person name="Schumacher M."/>
            <person name="Overmann J."/>
            <person name="Neumann-Schaal M."/>
            <person name="Petersen J."/>
        </authorList>
    </citation>
    <scope>NUCLEOTIDE SEQUENCE [LARGE SCALE GENOMIC DNA]</scope>
    <source>
        <strain evidence="1 2">SAG 1403-4b</strain>
    </source>
</reference>
<evidence type="ECO:0000313" key="2">
    <source>
        <dbReference type="Proteomes" id="UP000276103"/>
    </source>
</evidence>
<dbReference type="EMBL" id="RSCM01000017">
    <property type="protein sequence ID" value="RUS93756.1"/>
    <property type="molecule type" value="Genomic_DNA"/>
</dbReference>
<dbReference type="Proteomes" id="UP000276103">
    <property type="component" value="Unassembled WGS sequence"/>
</dbReference>
<organism evidence="1 2">
    <name type="scientific">Trichormus variabilis SAG 1403-4b</name>
    <dbReference type="NCBI Taxonomy" id="447716"/>
    <lineage>
        <taxon>Bacteria</taxon>
        <taxon>Bacillati</taxon>
        <taxon>Cyanobacteriota</taxon>
        <taxon>Cyanophyceae</taxon>
        <taxon>Nostocales</taxon>
        <taxon>Nostocaceae</taxon>
        <taxon>Trichormus</taxon>
    </lineage>
</organism>
<protein>
    <submittedName>
        <fullName evidence="1">Uncharacterized protein</fullName>
    </submittedName>
</protein>
<comment type="caution">
    <text evidence="1">The sequence shown here is derived from an EMBL/GenBank/DDBJ whole genome shotgun (WGS) entry which is preliminary data.</text>
</comment>
<gene>
    <name evidence="1" type="ORF">DSM107003_42570</name>
</gene>
<dbReference type="OrthoDB" id="582478at2"/>